<dbReference type="Proteomes" id="UP001595386">
    <property type="component" value="Unassembled WGS sequence"/>
</dbReference>
<keyword evidence="4" id="KW-1185">Reference proteome</keyword>
<feature type="short sequence motif" description="Histidine triad motif" evidence="1">
    <location>
        <begin position="91"/>
        <end position="95"/>
    </location>
</feature>
<comment type="caution">
    <text evidence="3">The sequence shown here is derived from an EMBL/GenBank/DDBJ whole genome shotgun (WGS) entry which is preliminary data.</text>
</comment>
<dbReference type="PANTHER" id="PTHR46648:SF1">
    <property type="entry name" value="ADENOSINE 5'-MONOPHOSPHORAMIDASE HNT1"/>
    <property type="match status" value="1"/>
</dbReference>
<dbReference type="GO" id="GO:0008168">
    <property type="term" value="F:methyltransferase activity"/>
    <property type="evidence" value="ECO:0007669"/>
    <property type="project" value="UniProtKB-KW"/>
</dbReference>
<evidence type="ECO:0000313" key="3">
    <source>
        <dbReference type="EMBL" id="MFC2991111.1"/>
    </source>
</evidence>
<dbReference type="GO" id="GO:0032259">
    <property type="term" value="P:methylation"/>
    <property type="evidence" value="ECO:0007669"/>
    <property type="project" value="UniProtKB-KW"/>
</dbReference>
<proteinExistence type="predicted"/>
<evidence type="ECO:0000259" key="2">
    <source>
        <dbReference type="PROSITE" id="PS51084"/>
    </source>
</evidence>
<dbReference type="PRINTS" id="PR00332">
    <property type="entry name" value="HISTRIAD"/>
</dbReference>
<protein>
    <submittedName>
        <fullName evidence="3">HIT family protein</fullName>
        <ecNumber evidence="3">2.1.1.-</ecNumber>
    </submittedName>
</protein>
<sequence>MASIFSRIMRGEIPGHFVHEDDQCVVIMTIQPMKPGHVLVIPRDEIDHWDDLPEALYVHLMGVSRWMAKAIKRAFPCKRVGMLVVGLEVPHVHIHLTPLDTMEDIRVLGLEMAPAEELASAAEKIRAVLK</sequence>
<keyword evidence="3" id="KW-0489">Methyltransferase</keyword>
<dbReference type="EMBL" id="JBHRSQ010000007">
    <property type="protein sequence ID" value="MFC2991111.1"/>
    <property type="molecule type" value="Genomic_DNA"/>
</dbReference>
<dbReference type="Gene3D" id="3.30.428.10">
    <property type="entry name" value="HIT-like"/>
    <property type="match status" value="1"/>
</dbReference>
<name>A0ABV7B2M9_9GAMM</name>
<evidence type="ECO:0000313" key="4">
    <source>
        <dbReference type="Proteomes" id="UP001595386"/>
    </source>
</evidence>
<dbReference type="PANTHER" id="PTHR46648">
    <property type="entry name" value="HIT FAMILY PROTEIN 1"/>
    <property type="match status" value="1"/>
</dbReference>
<dbReference type="InterPro" id="IPR036265">
    <property type="entry name" value="HIT-like_sf"/>
</dbReference>
<feature type="domain" description="HIT" evidence="2">
    <location>
        <begin position="4"/>
        <end position="107"/>
    </location>
</feature>
<dbReference type="PROSITE" id="PS51084">
    <property type="entry name" value="HIT_2"/>
    <property type="match status" value="1"/>
</dbReference>
<organism evidence="3 4">
    <name type="scientific">Halomonas tibetensis</name>
    <dbReference type="NCBI Taxonomy" id="2259590"/>
    <lineage>
        <taxon>Bacteria</taxon>
        <taxon>Pseudomonadati</taxon>
        <taxon>Pseudomonadota</taxon>
        <taxon>Gammaproteobacteria</taxon>
        <taxon>Oceanospirillales</taxon>
        <taxon>Halomonadaceae</taxon>
        <taxon>Halomonas</taxon>
    </lineage>
</organism>
<dbReference type="EC" id="2.1.1.-" evidence="3"/>
<gene>
    <name evidence="3" type="ORF">ACFODV_03580</name>
</gene>
<dbReference type="InterPro" id="IPR001310">
    <property type="entry name" value="Histidine_triad_HIT"/>
</dbReference>
<dbReference type="Pfam" id="PF01230">
    <property type="entry name" value="HIT"/>
    <property type="match status" value="1"/>
</dbReference>
<accession>A0ABV7B2M9</accession>
<evidence type="ECO:0000256" key="1">
    <source>
        <dbReference type="PROSITE-ProRule" id="PRU00464"/>
    </source>
</evidence>
<reference evidence="4" key="1">
    <citation type="journal article" date="2019" name="Int. J. Syst. Evol. Microbiol.">
        <title>The Global Catalogue of Microorganisms (GCM) 10K type strain sequencing project: providing services to taxonomists for standard genome sequencing and annotation.</title>
        <authorList>
            <consortium name="The Broad Institute Genomics Platform"/>
            <consortium name="The Broad Institute Genome Sequencing Center for Infectious Disease"/>
            <person name="Wu L."/>
            <person name="Ma J."/>
        </authorList>
    </citation>
    <scope>NUCLEOTIDE SEQUENCE [LARGE SCALE GENOMIC DNA]</scope>
    <source>
        <strain evidence="4">KCTC 52660</strain>
    </source>
</reference>
<dbReference type="RefSeq" id="WP_379754781.1">
    <property type="nucleotide sequence ID" value="NZ_JBHRSQ010000007.1"/>
</dbReference>
<dbReference type="SUPFAM" id="SSF54197">
    <property type="entry name" value="HIT-like"/>
    <property type="match status" value="1"/>
</dbReference>
<keyword evidence="3" id="KW-0808">Transferase</keyword>
<dbReference type="InterPro" id="IPR011146">
    <property type="entry name" value="HIT-like"/>
</dbReference>